<dbReference type="Gene3D" id="3.30.2310.20">
    <property type="entry name" value="RelE-like"/>
    <property type="match status" value="1"/>
</dbReference>
<dbReference type="InterPro" id="IPR035093">
    <property type="entry name" value="RelE/ParE_toxin_dom_sf"/>
</dbReference>
<dbReference type="AlphaFoldDB" id="A0A329TVU4"/>
<gene>
    <name evidence="2" type="ORF">C4N26_10805</name>
    <name evidence="1" type="ORF">KH315_08895</name>
</gene>
<evidence type="ECO:0000313" key="1">
    <source>
        <dbReference type="EMBL" id="MBS6622261.1"/>
    </source>
</evidence>
<reference evidence="1" key="2">
    <citation type="submission" date="2021-02" db="EMBL/GenBank/DDBJ databases">
        <title>Infant gut strain persistence is associated with maternal origin, phylogeny, and functional potential including surface adhesion and iron acquisition.</title>
        <authorList>
            <person name="Lou Y.C."/>
        </authorList>
    </citation>
    <scope>NUCLEOTIDE SEQUENCE</scope>
    <source>
        <strain evidence="1">L2_039_000G1_dasL2_039_000G1_maxbin2.maxbin.077</strain>
    </source>
</reference>
<dbReference type="SUPFAM" id="SSF143011">
    <property type="entry name" value="RelE-like"/>
    <property type="match status" value="1"/>
</dbReference>
<comment type="caution">
    <text evidence="2">The sequence shown here is derived from an EMBL/GenBank/DDBJ whole genome shotgun (WGS) entry which is preliminary data.</text>
</comment>
<dbReference type="EMBL" id="JAGZYH010000031">
    <property type="protein sequence ID" value="MBS6622261.1"/>
    <property type="molecule type" value="Genomic_DNA"/>
</dbReference>
<protein>
    <submittedName>
        <fullName evidence="2">Addiction module toxin RelE</fullName>
    </submittedName>
    <submittedName>
        <fullName evidence="1">Type II toxin-antitoxin system RelE/ParE family toxin</fullName>
    </submittedName>
</protein>
<sequence length="109" mass="12079">MNWTLKFLPEAQKDFEQLAGNQKLLVAKALDKVVQNPVSIYEGGYGKPLGSKSGTDLSGLLKIKLRDAGLRIVYKLVRTETSMLVIVIGARADDAVYKIAEKRAHKHEL</sequence>
<dbReference type="OrthoDB" id="362883at2"/>
<dbReference type="Proteomes" id="UP000251144">
    <property type="component" value="Unassembled WGS sequence"/>
</dbReference>
<evidence type="ECO:0000313" key="2">
    <source>
        <dbReference type="EMBL" id="RAW53425.1"/>
    </source>
</evidence>
<evidence type="ECO:0000313" key="3">
    <source>
        <dbReference type="Proteomes" id="UP000251144"/>
    </source>
</evidence>
<organism evidence="2 3">
    <name type="scientific">Faecalibacterium prausnitzii</name>
    <dbReference type="NCBI Taxonomy" id="853"/>
    <lineage>
        <taxon>Bacteria</taxon>
        <taxon>Bacillati</taxon>
        <taxon>Bacillota</taxon>
        <taxon>Clostridia</taxon>
        <taxon>Eubacteriales</taxon>
        <taxon>Oscillospiraceae</taxon>
        <taxon>Faecalibacterium</taxon>
    </lineage>
</organism>
<dbReference type="EMBL" id="PRLB01000011">
    <property type="protein sequence ID" value="RAW53425.1"/>
    <property type="molecule type" value="Genomic_DNA"/>
</dbReference>
<accession>A0A329TVU4</accession>
<name>A0A329TVU4_9FIRM</name>
<dbReference type="Proteomes" id="UP000811365">
    <property type="component" value="Unassembled WGS sequence"/>
</dbReference>
<reference evidence="2 3" key="1">
    <citation type="submission" date="2018-02" db="EMBL/GenBank/DDBJ databases">
        <title>Complete genome sequencing of Faecalibacterium prausnitzii strains isolated from the human gut.</title>
        <authorList>
            <person name="Fitzgerald B.C."/>
            <person name="Shkoporov A.N."/>
            <person name="Ross P.R."/>
            <person name="Hill C."/>
        </authorList>
    </citation>
    <scope>NUCLEOTIDE SEQUENCE [LARGE SCALE GENOMIC DNA]</scope>
    <source>
        <strain evidence="2 3">APC942/32-1</strain>
    </source>
</reference>
<dbReference type="RefSeq" id="WP_015566037.1">
    <property type="nucleotide sequence ID" value="NZ_DAWCSY010000087.1"/>
</dbReference>
<proteinExistence type="predicted"/>